<reference evidence="2 3" key="1">
    <citation type="journal article" date="2014" name="Genome Announc.">
        <title>Draft Genome Sequence of Propane- and Butane-Oxidizing Actinobacterium Rhodococcus ruber IEGM 231.</title>
        <authorList>
            <person name="Ivshina I.B."/>
            <person name="Kuyukina M.S."/>
            <person name="Krivoruchko A.V."/>
            <person name="Barbe V."/>
            <person name="Fischer C."/>
        </authorList>
    </citation>
    <scope>NUCLEOTIDE SEQUENCE [LARGE SCALE GENOMIC DNA]</scope>
</reference>
<accession>A0A098BUN9</accession>
<dbReference type="EMBL" id="CCSD01000105">
    <property type="protein sequence ID" value="CDZ91925.1"/>
    <property type="molecule type" value="Genomic_DNA"/>
</dbReference>
<name>A0A098BUN9_9NOCA</name>
<feature type="region of interest" description="Disordered" evidence="1">
    <location>
        <begin position="242"/>
        <end position="273"/>
    </location>
</feature>
<evidence type="ECO:0000256" key="1">
    <source>
        <dbReference type="SAM" id="MobiDB-lite"/>
    </source>
</evidence>
<evidence type="ECO:0000313" key="3">
    <source>
        <dbReference type="Proteomes" id="UP000042997"/>
    </source>
</evidence>
<proteinExistence type="predicted"/>
<feature type="region of interest" description="Disordered" evidence="1">
    <location>
        <begin position="50"/>
        <end position="69"/>
    </location>
</feature>
<protein>
    <submittedName>
        <fullName evidence="2">Uncharacterized protein</fullName>
    </submittedName>
</protein>
<evidence type="ECO:0000313" key="2">
    <source>
        <dbReference type="EMBL" id="CDZ91925.1"/>
    </source>
</evidence>
<organism evidence="2 3">
    <name type="scientific">Rhodococcus ruber</name>
    <dbReference type="NCBI Taxonomy" id="1830"/>
    <lineage>
        <taxon>Bacteria</taxon>
        <taxon>Bacillati</taxon>
        <taxon>Actinomycetota</taxon>
        <taxon>Actinomycetes</taxon>
        <taxon>Mycobacteriales</taxon>
        <taxon>Nocardiaceae</taxon>
        <taxon>Rhodococcus</taxon>
    </lineage>
</organism>
<gene>
    <name evidence="2" type="ORF">RHRU231_90010</name>
</gene>
<feature type="region of interest" description="Disordered" evidence="1">
    <location>
        <begin position="1"/>
        <end position="31"/>
    </location>
</feature>
<sequence>MPRGRARAGDERTLRAPRPLSPPSELVADRPQQGLAVGDIGARLHAHGRVSVDHPGDAPTEIGLGDDDLDRVGRGAEDAADLRYLLQRVQEVHRVPVLDEHEERVTRAHRQGVAPGQLDEPVVVAGEAHEARPGRLAERHAEPQVRTHPGQCFVQILDGLDEVGLPDDDVHVVGLVDRHDVQLHDRLLGCPADRQTSPVSLPGRAPRGNDPAVGAERKLYRRTFGGRPGTEHPDPTVRRTFSLGPGRVDRRHRTPTMRGVRTNAPMPVVRGGA</sequence>
<dbReference type="AlphaFoldDB" id="A0A098BUN9"/>
<dbReference type="Proteomes" id="UP000042997">
    <property type="component" value="Unassembled WGS sequence"/>
</dbReference>